<gene>
    <name evidence="6" type="ORF">SYNPS1DRAFT_28838</name>
</gene>
<dbReference type="GO" id="GO:0000472">
    <property type="term" value="P:endonucleolytic cleavage to generate mature 5'-end of SSU-rRNA from (SSU-rRNA, 5.8S rRNA, LSU-rRNA)"/>
    <property type="evidence" value="ECO:0007669"/>
    <property type="project" value="TreeGrafter"/>
</dbReference>
<evidence type="ECO:0000256" key="3">
    <source>
        <dbReference type="ARBA" id="ARBA00030932"/>
    </source>
</evidence>
<dbReference type="GO" id="GO:0005730">
    <property type="term" value="C:nucleolus"/>
    <property type="evidence" value="ECO:0007669"/>
    <property type="project" value="TreeGrafter"/>
</dbReference>
<keyword evidence="2" id="KW-0677">Repeat</keyword>
<dbReference type="InterPro" id="IPR011989">
    <property type="entry name" value="ARM-like"/>
</dbReference>
<dbReference type="GO" id="GO:0003723">
    <property type="term" value="F:RNA binding"/>
    <property type="evidence" value="ECO:0007669"/>
    <property type="project" value="InterPro"/>
</dbReference>
<protein>
    <recommendedName>
        <fullName evidence="1">Nucleolar protein 9</fullName>
    </recommendedName>
    <alternativeName>
        <fullName evidence="3 4">Pumilio domain-containing protein NOP9</fullName>
    </alternativeName>
</protein>
<organism evidence="6 7">
    <name type="scientific">Syncephalis pseudoplumigaleata</name>
    <dbReference type="NCBI Taxonomy" id="1712513"/>
    <lineage>
        <taxon>Eukaryota</taxon>
        <taxon>Fungi</taxon>
        <taxon>Fungi incertae sedis</taxon>
        <taxon>Zoopagomycota</taxon>
        <taxon>Zoopagomycotina</taxon>
        <taxon>Zoopagomycetes</taxon>
        <taxon>Zoopagales</taxon>
        <taxon>Piptocephalidaceae</taxon>
        <taxon>Syncephalis</taxon>
    </lineage>
</organism>
<keyword evidence="7" id="KW-1185">Reference proteome</keyword>
<dbReference type="InterPro" id="IPR001313">
    <property type="entry name" value="Pumilio_RNA-bd_rpt"/>
</dbReference>
<evidence type="ECO:0000256" key="5">
    <source>
        <dbReference type="SAM" id="MobiDB-lite"/>
    </source>
</evidence>
<evidence type="ECO:0000256" key="2">
    <source>
        <dbReference type="ARBA" id="ARBA00022737"/>
    </source>
</evidence>
<dbReference type="SUPFAM" id="SSF48371">
    <property type="entry name" value="ARM repeat"/>
    <property type="match status" value="1"/>
</dbReference>
<dbReference type="Proteomes" id="UP000278143">
    <property type="component" value="Unassembled WGS sequence"/>
</dbReference>
<dbReference type="PANTHER" id="PTHR13102:SF0">
    <property type="entry name" value="NUCLEOLAR PROTEIN 9"/>
    <property type="match status" value="1"/>
</dbReference>
<name>A0A4P9Z0M6_9FUNG</name>
<evidence type="ECO:0000256" key="4">
    <source>
        <dbReference type="ARBA" id="ARBA00031929"/>
    </source>
</evidence>
<feature type="region of interest" description="Disordered" evidence="5">
    <location>
        <begin position="241"/>
        <end position="260"/>
    </location>
</feature>
<dbReference type="Gene3D" id="1.25.10.10">
    <property type="entry name" value="Leucine-rich Repeat Variant"/>
    <property type="match status" value="1"/>
</dbReference>
<reference evidence="7" key="1">
    <citation type="journal article" date="2018" name="Nat. Microbiol.">
        <title>Leveraging single-cell genomics to expand the fungal tree of life.</title>
        <authorList>
            <person name="Ahrendt S.R."/>
            <person name="Quandt C.A."/>
            <person name="Ciobanu D."/>
            <person name="Clum A."/>
            <person name="Salamov A."/>
            <person name="Andreopoulos B."/>
            <person name="Cheng J.F."/>
            <person name="Woyke T."/>
            <person name="Pelin A."/>
            <person name="Henrissat B."/>
            <person name="Reynolds N.K."/>
            <person name="Benny G.L."/>
            <person name="Smith M.E."/>
            <person name="James T.Y."/>
            <person name="Grigoriev I.V."/>
        </authorList>
    </citation>
    <scope>NUCLEOTIDE SEQUENCE [LARGE SCALE GENOMIC DNA]</scope>
    <source>
        <strain evidence="7">Benny S71-1</strain>
    </source>
</reference>
<dbReference type="GO" id="GO:0030688">
    <property type="term" value="C:preribosome, small subunit precursor"/>
    <property type="evidence" value="ECO:0007669"/>
    <property type="project" value="TreeGrafter"/>
</dbReference>
<proteinExistence type="predicted"/>
<dbReference type="GO" id="GO:0030686">
    <property type="term" value="C:90S preribosome"/>
    <property type="evidence" value="ECO:0007669"/>
    <property type="project" value="TreeGrafter"/>
</dbReference>
<dbReference type="OrthoDB" id="392571at2759"/>
<dbReference type="EMBL" id="KZ989749">
    <property type="protein sequence ID" value="RKP25432.1"/>
    <property type="molecule type" value="Genomic_DNA"/>
</dbReference>
<dbReference type="GO" id="GO:0000056">
    <property type="term" value="P:ribosomal small subunit export from nucleus"/>
    <property type="evidence" value="ECO:0007669"/>
    <property type="project" value="TreeGrafter"/>
</dbReference>
<dbReference type="InterPro" id="IPR016024">
    <property type="entry name" value="ARM-type_fold"/>
</dbReference>
<dbReference type="GO" id="GO:0000447">
    <property type="term" value="P:endonucleolytic cleavage in ITS1 to separate SSU-rRNA from 5.8S rRNA and LSU-rRNA from tricistronic rRNA transcript (SSU-rRNA, 5.8S rRNA, LSU-rRNA)"/>
    <property type="evidence" value="ECO:0007669"/>
    <property type="project" value="TreeGrafter"/>
</dbReference>
<feature type="compositionally biased region" description="Basic residues" evidence="5">
    <location>
        <begin position="250"/>
        <end position="260"/>
    </location>
</feature>
<dbReference type="GO" id="GO:0000480">
    <property type="term" value="P:endonucleolytic cleavage in 5'-ETS of tricistronic rRNA transcript (SSU-rRNA, 5.8S rRNA, LSU-rRNA)"/>
    <property type="evidence" value="ECO:0007669"/>
    <property type="project" value="TreeGrafter"/>
</dbReference>
<evidence type="ECO:0000313" key="7">
    <source>
        <dbReference type="Proteomes" id="UP000278143"/>
    </source>
</evidence>
<sequence>MFIRAMCASRSLLGLDKRELMKWACNAIASRALETFFTADAVSVKTKRKLAQQWTGSFHQLALDRYGGHILDRYWAVADLAHKEMIAEELLAHEQTLYASMHGKFILRNCRIDQFKRKRDQWRQQQQGQSRKQALFADIIQSTGKVRNGSQMEVDAYSQRIILQENKPAPASFTMTVADGARAAASSSADKRKQPSGDDEQPSRGSKVLPPSAEEGAKRKKRKKHEQKADEDLSMVLSAIKATTTTTSSKKAKKHKKSKA</sequence>
<evidence type="ECO:0000313" key="6">
    <source>
        <dbReference type="EMBL" id="RKP25432.1"/>
    </source>
</evidence>
<dbReference type="AlphaFoldDB" id="A0A4P9Z0M6"/>
<dbReference type="PANTHER" id="PTHR13102">
    <property type="entry name" value="NUCLEOLAR PROTEIN 9"/>
    <property type="match status" value="1"/>
</dbReference>
<dbReference type="InterPro" id="IPR040000">
    <property type="entry name" value="NOP9"/>
</dbReference>
<evidence type="ECO:0000256" key="1">
    <source>
        <dbReference type="ARBA" id="ARBA00016427"/>
    </source>
</evidence>
<accession>A0A4P9Z0M6</accession>
<dbReference type="Pfam" id="PF22493">
    <property type="entry name" value="PUF_NOP9"/>
    <property type="match status" value="1"/>
</dbReference>
<feature type="region of interest" description="Disordered" evidence="5">
    <location>
        <begin position="180"/>
        <end position="235"/>
    </location>
</feature>